<feature type="chain" id="PRO_5004844760" evidence="1">
    <location>
        <begin position="27"/>
        <end position="115"/>
    </location>
</feature>
<gene>
    <name evidence="2" type="ORF">ETSY2_28230</name>
</gene>
<dbReference type="AlphaFoldDB" id="W4M4J0"/>
<keyword evidence="3" id="KW-1185">Reference proteome</keyword>
<evidence type="ECO:0000313" key="2">
    <source>
        <dbReference type="EMBL" id="ETX04552.1"/>
    </source>
</evidence>
<evidence type="ECO:0000313" key="3">
    <source>
        <dbReference type="Proteomes" id="UP000019140"/>
    </source>
</evidence>
<sequence length="115" mass="13093">MRPQLYTCPILSALIMMLTSGGLAFADNTQRMAEMQKTLNAEVLAQPFGVAKPTELPVAAKPPPQQGTAPRCGARCGRSYVYPRLSLGWYYGHHSHGFGRHYGHRYRHYHRYHRH</sequence>
<keyword evidence="1" id="KW-0732">Signal</keyword>
<proteinExistence type="predicted"/>
<comment type="caution">
    <text evidence="2">The sequence shown here is derived from an EMBL/GenBank/DDBJ whole genome shotgun (WGS) entry which is preliminary data.</text>
</comment>
<dbReference type="Proteomes" id="UP000019140">
    <property type="component" value="Unassembled WGS sequence"/>
</dbReference>
<feature type="signal peptide" evidence="1">
    <location>
        <begin position="1"/>
        <end position="26"/>
    </location>
</feature>
<reference evidence="2 3" key="1">
    <citation type="journal article" date="2014" name="Nature">
        <title>An environmental bacterial taxon with a large and distinct metabolic repertoire.</title>
        <authorList>
            <person name="Wilson M.C."/>
            <person name="Mori T."/>
            <person name="Ruckert C."/>
            <person name="Uria A.R."/>
            <person name="Helf M.J."/>
            <person name="Takada K."/>
            <person name="Gernert C."/>
            <person name="Steffens U.A."/>
            <person name="Heycke N."/>
            <person name="Schmitt S."/>
            <person name="Rinke C."/>
            <person name="Helfrich E.J."/>
            <person name="Brachmann A.O."/>
            <person name="Gurgui C."/>
            <person name="Wakimoto T."/>
            <person name="Kracht M."/>
            <person name="Crusemann M."/>
            <person name="Hentschel U."/>
            <person name="Abe I."/>
            <person name="Matsunaga S."/>
            <person name="Kalinowski J."/>
            <person name="Takeyama H."/>
            <person name="Piel J."/>
        </authorList>
    </citation>
    <scope>NUCLEOTIDE SEQUENCE [LARGE SCALE GENOMIC DNA]</scope>
    <source>
        <strain evidence="3">TSY2</strain>
    </source>
</reference>
<name>W4M4J0_9BACT</name>
<organism evidence="2 3">
    <name type="scientific">Candidatus Entotheonella gemina</name>
    <dbReference type="NCBI Taxonomy" id="1429439"/>
    <lineage>
        <taxon>Bacteria</taxon>
        <taxon>Pseudomonadati</taxon>
        <taxon>Nitrospinota/Tectimicrobiota group</taxon>
        <taxon>Candidatus Tectimicrobiota</taxon>
        <taxon>Candidatus Entotheonellia</taxon>
        <taxon>Candidatus Entotheonellales</taxon>
        <taxon>Candidatus Entotheonellaceae</taxon>
        <taxon>Candidatus Entotheonella</taxon>
    </lineage>
</organism>
<evidence type="ECO:0000256" key="1">
    <source>
        <dbReference type="SAM" id="SignalP"/>
    </source>
</evidence>
<protein>
    <submittedName>
        <fullName evidence="2">Uncharacterized protein</fullName>
    </submittedName>
</protein>
<dbReference type="EMBL" id="AZHX01001196">
    <property type="protein sequence ID" value="ETX04552.1"/>
    <property type="molecule type" value="Genomic_DNA"/>
</dbReference>
<dbReference type="HOGENOM" id="CLU_2104528_0_0_7"/>
<accession>W4M4J0</accession>